<dbReference type="GO" id="GO:0016410">
    <property type="term" value="F:N-acyltransferase activity"/>
    <property type="evidence" value="ECO:0007669"/>
    <property type="project" value="TreeGrafter"/>
</dbReference>
<comment type="pathway">
    <text evidence="2">Siderophore biosynthesis.</text>
</comment>
<proteinExistence type="predicted"/>
<evidence type="ECO:0000256" key="5">
    <source>
        <dbReference type="ARBA" id="ARBA00031122"/>
    </source>
</evidence>
<dbReference type="Gene3D" id="3.40.630.30">
    <property type="match status" value="1"/>
</dbReference>
<comment type="caution">
    <text evidence="7">The sequence shown here is derived from an EMBL/GenBank/DDBJ whole genome shotgun (WGS) entry which is preliminary data.</text>
</comment>
<dbReference type="PANTHER" id="PTHR31438">
    <property type="entry name" value="LYSINE N-ACYLTRANSFERASE C17G9.06C-RELATED"/>
    <property type="match status" value="1"/>
</dbReference>
<reference evidence="7 8" key="1">
    <citation type="submission" date="2019-11" db="EMBL/GenBank/DDBJ databases">
        <title>Genome sequences of 17 halophilic strains isolated from different environments.</title>
        <authorList>
            <person name="Furrow R.E."/>
        </authorList>
    </citation>
    <scope>NUCLEOTIDE SEQUENCE [LARGE SCALE GENOMIC DNA]</scope>
    <source>
        <strain evidence="7 8">22511_23_Filter</strain>
    </source>
</reference>
<accession>A0A845DNK8</accession>
<dbReference type="SUPFAM" id="SSF55729">
    <property type="entry name" value="Acyl-CoA N-acyltransferases (Nat)"/>
    <property type="match status" value="1"/>
</dbReference>
<feature type="domain" description="N-acetyltransferase" evidence="6">
    <location>
        <begin position="5"/>
        <end position="167"/>
    </location>
</feature>
<evidence type="ECO:0000256" key="4">
    <source>
        <dbReference type="ARBA" id="ARBA00023251"/>
    </source>
</evidence>
<evidence type="ECO:0000256" key="3">
    <source>
        <dbReference type="ARBA" id="ARBA00020586"/>
    </source>
</evidence>
<dbReference type="GO" id="GO:0019290">
    <property type="term" value="P:siderophore biosynthetic process"/>
    <property type="evidence" value="ECO:0007669"/>
    <property type="project" value="InterPro"/>
</dbReference>
<keyword evidence="4" id="KW-0046">Antibiotic resistance</keyword>
<dbReference type="PANTHER" id="PTHR31438:SF1">
    <property type="entry name" value="LYSINE N-ACYLTRANSFERASE C17G9.06C-RELATED"/>
    <property type="match status" value="1"/>
</dbReference>
<sequence length="181" mass="21513">MARMLAFRKAQEEDGPLVHTWMNEEHVHPFWQLNLPWAAFQPHFHRALHDPHQTLYIGFMDGAAMSYWEAYWVKGDVVEDYYDPSPFDQGIHLLIGEKDFLGRGYALPLLKTMVRYQFRHQDTTKVVAEPDIRNEKMIHVFQACGFKAVEPITLPDKEALLMFCEREEFERRWKDEAFIRV</sequence>
<name>A0A845DNK8_9BACI</name>
<dbReference type="PROSITE" id="PS51186">
    <property type="entry name" value="GNAT"/>
    <property type="match status" value="1"/>
</dbReference>
<dbReference type="Proteomes" id="UP000460949">
    <property type="component" value="Unassembled WGS sequence"/>
</dbReference>
<dbReference type="GO" id="GO:0046677">
    <property type="term" value="P:response to antibiotic"/>
    <property type="evidence" value="ECO:0007669"/>
    <property type="project" value="UniProtKB-KW"/>
</dbReference>
<evidence type="ECO:0000256" key="1">
    <source>
        <dbReference type="ARBA" id="ARBA00003818"/>
    </source>
</evidence>
<gene>
    <name evidence="7" type="ORF">GLW04_01380</name>
</gene>
<protein>
    <recommendedName>
        <fullName evidence="3">Lysine N-acyltransferase MbtK</fullName>
    </recommendedName>
    <alternativeName>
        <fullName evidence="5">Mycobactin synthase protein K</fullName>
    </alternativeName>
</protein>
<evidence type="ECO:0000313" key="7">
    <source>
        <dbReference type="EMBL" id="MYL18519.1"/>
    </source>
</evidence>
<dbReference type="InterPro" id="IPR019432">
    <property type="entry name" value="Acyltransferase_MbtK/IucB-like"/>
</dbReference>
<comment type="function">
    <text evidence="1">Acyltransferase required for the direct transfer of medium- to long-chain fatty acyl moieties from a carrier protein (MbtL) on to the epsilon-amino group of lysine residue in the mycobactin core.</text>
</comment>
<evidence type="ECO:0000256" key="2">
    <source>
        <dbReference type="ARBA" id="ARBA00004924"/>
    </source>
</evidence>
<dbReference type="AlphaFoldDB" id="A0A845DNK8"/>
<evidence type="ECO:0000313" key="8">
    <source>
        <dbReference type="Proteomes" id="UP000460949"/>
    </source>
</evidence>
<dbReference type="SMART" id="SM01006">
    <property type="entry name" value="AlcB"/>
    <property type="match status" value="1"/>
</dbReference>
<organism evidence="7 8">
    <name type="scientific">Halobacillus litoralis</name>
    <dbReference type="NCBI Taxonomy" id="45668"/>
    <lineage>
        <taxon>Bacteria</taxon>
        <taxon>Bacillati</taxon>
        <taxon>Bacillota</taxon>
        <taxon>Bacilli</taxon>
        <taxon>Bacillales</taxon>
        <taxon>Bacillaceae</taxon>
        <taxon>Halobacillus</taxon>
    </lineage>
</organism>
<dbReference type="InterPro" id="IPR016181">
    <property type="entry name" value="Acyl_CoA_acyltransferase"/>
</dbReference>
<dbReference type="EMBL" id="WMET01000001">
    <property type="protein sequence ID" value="MYL18519.1"/>
    <property type="molecule type" value="Genomic_DNA"/>
</dbReference>
<evidence type="ECO:0000259" key="6">
    <source>
        <dbReference type="PROSITE" id="PS51186"/>
    </source>
</evidence>
<keyword evidence="7" id="KW-0808">Transferase</keyword>
<dbReference type="InterPro" id="IPR000182">
    <property type="entry name" value="GNAT_dom"/>
</dbReference>
<dbReference type="Pfam" id="PF13523">
    <property type="entry name" value="Acetyltransf_8"/>
    <property type="match status" value="1"/>
</dbReference>